<evidence type="ECO:0000313" key="2">
    <source>
        <dbReference type="EMBL" id="MEV0364010.1"/>
    </source>
</evidence>
<dbReference type="PROSITE" id="PS51257">
    <property type="entry name" value="PROKAR_LIPOPROTEIN"/>
    <property type="match status" value="1"/>
</dbReference>
<dbReference type="InterPro" id="IPR006311">
    <property type="entry name" value="TAT_signal"/>
</dbReference>
<dbReference type="InterPro" id="IPR011059">
    <property type="entry name" value="Metal-dep_hydrolase_composite"/>
</dbReference>
<dbReference type="Proteomes" id="UP001551658">
    <property type="component" value="Unassembled WGS sequence"/>
</dbReference>
<dbReference type="SUPFAM" id="SSF51556">
    <property type="entry name" value="Metallo-dependent hydrolases"/>
    <property type="match status" value="1"/>
</dbReference>
<comment type="caution">
    <text evidence="2">The sequence shown here is derived from an EMBL/GenBank/DDBJ whole genome shotgun (WGS) entry which is preliminary data.</text>
</comment>
<protein>
    <submittedName>
        <fullName evidence="2">Amidohydrolase family protein</fullName>
    </submittedName>
</protein>
<sequence>MSGIDRRAFIGNALAVAAATAVVSCASPSGAPVPAPPRYRTLVRGAQVFDGDRVRPGTDVLIVGDTIAEPDGAPADTVIDGTGKTLLPGLIDAHTHVFDGGLAQALTFGVTTELDMFCPPTVLPAQRHLAATRDDVADLRSAGTLATATGGHPTQLIALMGAAGIPGITPDTQVDTIDSPAQAANFVAARVREGADYFKIVIDDGTVHNARLPVPDIETLAALADAAHRAGLLVIAHAITARETEIALEIGADGLAHVWSDLCPGDPAADRLAEKVRAAGVFVVSTLAYFEATTGRRAANTGGCAPAGSVTDALAAARVLHAAGVPLLAGTDATPFDPPHGSALHRELVLLTEAGLDNRAALAAATSGPARCFGLTDRGRIAPGLRADLLLIDGDPLRDISVTRDIAEVWRRGVRQERRG</sequence>
<dbReference type="Gene3D" id="3.30.110.90">
    <property type="entry name" value="Amidohydrolase"/>
    <property type="match status" value="1"/>
</dbReference>
<name>A0ABV3F8G6_9NOCA</name>
<feature type="domain" description="Amidohydrolase-related" evidence="1">
    <location>
        <begin position="85"/>
        <end position="412"/>
    </location>
</feature>
<evidence type="ECO:0000259" key="1">
    <source>
        <dbReference type="Pfam" id="PF01979"/>
    </source>
</evidence>
<proteinExistence type="predicted"/>
<dbReference type="SUPFAM" id="SSF51338">
    <property type="entry name" value="Composite domain of metallo-dependent hydrolases"/>
    <property type="match status" value="1"/>
</dbReference>
<keyword evidence="3" id="KW-1185">Reference proteome</keyword>
<dbReference type="Pfam" id="PF01979">
    <property type="entry name" value="Amidohydro_1"/>
    <property type="match status" value="1"/>
</dbReference>
<dbReference type="Gene3D" id="2.30.40.10">
    <property type="entry name" value="Urease, subunit C, domain 1"/>
    <property type="match status" value="1"/>
</dbReference>
<dbReference type="Gene3D" id="3.40.50.10910">
    <property type="entry name" value="Amidohydrolase"/>
    <property type="match status" value="1"/>
</dbReference>
<evidence type="ECO:0000313" key="3">
    <source>
        <dbReference type="Proteomes" id="UP001551658"/>
    </source>
</evidence>
<dbReference type="EMBL" id="JBFAIH010000007">
    <property type="protein sequence ID" value="MEV0364010.1"/>
    <property type="molecule type" value="Genomic_DNA"/>
</dbReference>
<dbReference type="RefSeq" id="WP_357978843.1">
    <property type="nucleotide sequence ID" value="NZ_JBFAIH010000007.1"/>
</dbReference>
<accession>A0ABV3F8G6</accession>
<dbReference type="InterPro" id="IPR006680">
    <property type="entry name" value="Amidohydro-rel"/>
</dbReference>
<organism evidence="2 3">
    <name type="scientific">Nocardia fusca</name>
    <dbReference type="NCBI Taxonomy" id="941183"/>
    <lineage>
        <taxon>Bacteria</taxon>
        <taxon>Bacillati</taxon>
        <taxon>Actinomycetota</taxon>
        <taxon>Actinomycetes</taxon>
        <taxon>Mycobacteriales</taxon>
        <taxon>Nocardiaceae</taxon>
        <taxon>Nocardia</taxon>
    </lineage>
</organism>
<dbReference type="PROSITE" id="PS51318">
    <property type="entry name" value="TAT"/>
    <property type="match status" value="1"/>
</dbReference>
<dbReference type="PANTHER" id="PTHR43135">
    <property type="entry name" value="ALPHA-D-RIBOSE 1-METHYLPHOSPHONATE 5-TRIPHOSPHATE DIPHOSPHATASE"/>
    <property type="match status" value="1"/>
</dbReference>
<gene>
    <name evidence="2" type="ORF">AB0H72_15030</name>
</gene>
<dbReference type="Gene3D" id="1.20.58.520">
    <property type="entry name" value="Amidohydrolase"/>
    <property type="match status" value="1"/>
</dbReference>
<dbReference type="InterPro" id="IPR032466">
    <property type="entry name" value="Metal_Hydrolase"/>
</dbReference>
<dbReference type="InterPro" id="IPR051781">
    <property type="entry name" value="Metallo-dep_Hydrolase"/>
</dbReference>
<reference evidence="2 3" key="1">
    <citation type="submission" date="2024-06" db="EMBL/GenBank/DDBJ databases">
        <title>The Natural Products Discovery Center: Release of the First 8490 Sequenced Strains for Exploring Actinobacteria Biosynthetic Diversity.</title>
        <authorList>
            <person name="Kalkreuter E."/>
            <person name="Kautsar S.A."/>
            <person name="Yang D."/>
            <person name="Bader C.D."/>
            <person name="Teijaro C.N."/>
            <person name="Fluegel L."/>
            <person name="Davis C.M."/>
            <person name="Simpson J.R."/>
            <person name="Lauterbach L."/>
            <person name="Steele A.D."/>
            <person name="Gui C."/>
            <person name="Meng S."/>
            <person name="Li G."/>
            <person name="Viehrig K."/>
            <person name="Ye F."/>
            <person name="Su P."/>
            <person name="Kiefer A.F."/>
            <person name="Nichols A."/>
            <person name="Cepeda A.J."/>
            <person name="Yan W."/>
            <person name="Fan B."/>
            <person name="Jiang Y."/>
            <person name="Adhikari A."/>
            <person name="Zheng C.-J."/>
            <person name="Schuster L."/>
            <person name="Cowan T.M."/>
            <person name="Smanski M.J."/>
            <person name="Chevrette M.G."/>
            <person name="De Carvalho L.P.S."/>
            <person name="Shen B."/>
        </authorList>
    </citation>
    <scope>NUCLEOTIDE SEQUENCE [LARGE SCALE GENOMIC DNA]</scope>
    <source>
        <strain evidence="2 3">NPDC050671</strain>
    </source>
</reference>
<dbReference type="PANTHER" id="PTHR43135:SF3">
    <property type="entry name" value="ALPHA-D-RIBOSE 1-METHYLPHOSPHONATE 5-TRIPHOSPHATE DIPHOSPHATASE"/>
    <property type="match status" value="1"/>
</dbReference>